<dbReference type="Proteomes" id="UP001470230">
    <property type="component" value="Unassembled WGS sequence"/>
</dbReference>
<dbReference type="InterPro" id="IPR008979">
    <property type="entry name" value="Galactose-bd-like_sf"/>
</dbReference>
<dbReference type="SUPFAM" id="SSF49785">
    <property type="entry name" value="Galactose-binding domain-like"/>
    <property type="match status" value="1"/>
</dbReference>
<protein>
    <recommendedName>
        <fullName evidence="3">F5/8 type C domain-containing protein</fullName>
    </recommendedName>
</protein>
<dbReference type="EMBL" id="JAPFFF010000021">
    <property type="protein sequence ID" value="KAK8853811.1"/>
    <property type="molecule type" value="Genomic_DNA"/>
</dbReference>
<evidence type="ECO:0008006" key="3">
    <source>
        <dbReference type="Google" id="ProtNLM"/>
    </source>
</evidence>
<evidence type="ECO:0000313" key="1">
    <source>
        <dbReference type="EMBL" id="KAK8853811.1"/>
    </source>
</evidence>
<keyword evidence="2" id="KW-1185">Reference proteome</keyword>
<accession>A0ABR2HW26</accession>
<dbReference type="Gene3D" id="2.60.120.260">
    <property type="entry name" value="Galactose-binding domain-like"/>
    <property type="match status" value="1"/>
</dbReference>
<organism evidence="1 2">
    <name type="scientific">Tritrichomonas musculus</name>
    <dbReference type="NCBI Taxonomy" id="1915356"/>
    <lineage>
        <taxon>Eukaryota</taxon>
        <taxon>Metamonada</taxon>
        <taxon>Parabasalia</taxon>
        <taxon>Tritrichomonadida</taxon>
        <taxon>Tritrichomonadidae</taxon>
        <taxon>Tritrichomonas</taxon>
    </lineage>
</organism>
<gene>
    <name evidence="1" type="ORF">M9Y10_016354</name>
</gene>
<reference evidence="1 2" key="1">
    <citation type="submission" date="2024-04" db="EMBL/GenBank/DDBJ databases">
        <title>Tritrichomonas musculus Genome.</title>
        <authorList>
            <person name="Alves-Ferreira E."/>
            <person name="Grigg M."/>
            <person name="Lorenzi H."/>
            <person name="Galac M."/>
        </authorList>
    </citation>
    <scope>NUCLEOTIDE SEQUENCE [LARGE SCALE GENOMIC DNA]</scope>
    <source>
        <strain evidence="1 2">EAF2021</strain>
    </source>
</reference>
<evidence type="ECO:0000313" key="2">
    <source>
        <dbReference type="Proteomes" id="UP001470230"/>
    </source>
</evidence>
<sequence>MDFYLSSKYLKQIRNSGIDDDFEIIIFDETIKCSTFSAIFISKQIMKSYLNDRTIRRFSVDFPSKSIYYESINDLMQKLQQTGFISEFKNLIFGEPIHFDTNQSNTNNSNPETITKAQLLIEFGKVIENDEMIEKGLNIIGLNTKSDITISEVIEQLKIQRLLGYYANSDQQYDFISTNFYTIFEDKEKSDKILSKFKELSNEDLERILSSEKLQIASEDSLFDMITSLGNEFFFLLNFVEIQYLSIEKVKAFIEIINSFDISVSGALWSSVCRRLVVDISDVNKDQNPRVKFIPPNFENCENGILRCLEKSPNDNVFLSKIIDVEVSGIERGEIENLFDHSKNSWLRIQPKNSNDFGFIILDFKDKKVGIDKYYFSVPSGQTGQCGTRPRTWVIEGSNDKNSWDVIDKKENDCSLNSYEASNSFVCQNKSNKSYRYIRIQSLMGSNGSSDHMMLLSEIEFYGKIYK</sequence>
<proteinExistence type="predicted"/>
<comment type="caution">
    <text evidence="1">The sequence shown here is derived from an EMBL/GenBank/DDBJ whole genome shotgun (WGS) entry which is preliminary data.</text>
</comment>
<name>A0ABR2HW26_9EUKA</name>